<proteinExistence type="predicted"/>
<gene>
    <name evidence="3" type="ORF">MS5N3_14160</name>
</gene>
<comment type="caution">
    <text evidence="3">The sequence shown here is derived from an EMBL/GenBank/DDBJ whole genome shotgun (WGS) entry which is preliminary data.</text>
</comment>
<dbReference type="Proteomes" id="UP000340077">
    <property type="component" value="Unassembled WGS sequence"/>
</dbReference>
<dbReference type="InterPro" id="IPR015943">
    <property type="entry name" value="WD40/YVTN_repeat-like_dom_sf"/>
</dbReference>
<feature type="compositionally biased region" description="Basic and acidic residues" evidence="1">
    <location>
        <begin position="467"/>
        <end position="477"/>
    </location>
</feature>
<evidence type="ECO:0000313" key="3">
    <source>
        <dbReference type="EMBL" id="GBO83965.1"/>
    </source>
</evidence>
<protein>
    <submittedName>
        <fullName evidence="3">Alkaline phosphatase</fullName>
    </submittedName>
</protein>
<dbReference type="Gene3D" id="2.130.10.10">
    <property type="entry name" value="YVTN repeat-like/Quinoprotein amine dehydrogenase"/>
    <property type="match status" value="1"/>
</dbReference>
<dbReference type="AlphaFoldDB" id="A0A5M3PM55"/>
<organism evidence="3 4">
    <name type="scientific">Marinobacter salsuginis</name>
    <dbReference type="NCBI Taxonomy" id="418719"/>
    <lineage>
        <taxon>Bacteria</taxon>
        <taxon>Pseudomonadati</taxon>
        <taxon>Pseudomonadota</taxon>
        <taxon>Gammaproteobacteria</taxon>
        <taxon>Pseudomonadales</taxon>
        <taxon>Marinobacteraceae</taxon>
        <taxon>Marinobacter</taxon>
    </lineage>
</organism>
<keyword evidence="4" id="KW-1185">Reference proteome</keyword>
<dbReference type="InterPro" id="IPR011048">
    <property type="entry name" value="Haem_d1_sf"/>
</dbReference>
<dbReference type="Pfam" id="PF22494">
    <property type="entry name" value="choice_anch_I"/>
    <property type="match status" value="1"/>
</dbReference>
<evidence type="ECO:0000259" key="2">
    <source>
        <dbReference type="Pfam" id="PF22494"/>
    </source>
</evidence>
<evidence type="ECO:0000256" key="1">
    <source>
        <dbReference type="SAM" id="MobiDB-lite"/>
    </source>
</evidence>
<dbReference type="InterPro" id="IPR052956">
    <property type="entry name" value="Mesenchyme-surface_protein"/>
</dbReference>
<dbReference type="PANTHER" id="PTHR46928">
    <property type="entry name" value="MESENCHYME-SPECIFIC CELL SURFACE GLYCOPROTEIN"/>
    <property type="match status" value="1"/>
</dbReference>
<accession>A0A5M3PM55</accession>
<dbReference type="SUPFAM" id="SSF51004">
    <property type="entry name" value="C-terminal (heme d1) domain of cytochrome cd1-nitrite reductase"/>
    <property type="match status" value="1"/>
</dbReference>
<evidence type="ECO:0000313" key="4">
    <source>
        <dbReference type="Proteomes" id="UP000340077"/>
    </source>
</evidence>
<name>A0A5M3PM55_9GAMM</name>
<dbReference type="NCBIfam" id="NF038117">
    <property type="entry name" value="choice_anch_I"/>
    <property type="match status" value="1"/>
</dbReference>
<dbReference type="EMBL" id="BGZH01000001">
    <property type="protein sequence ID" value="GBO83965.1"/>
    <property type="molecule type" value="Genomic_DNA"/>
</dbReference>
<dbReference type="InterPro" id="IPR055188">
    <property type="entry name" value="Choice_anch_I"/>
</dbReference>
<reference evidence="3 4" key="1">
    <citation type="journal article" date="2019" name="J. Gen. Appl. Microbiol.">
        <title>Aerobic degradation of cis-dichloroethene by the marine bacterium Marinobacter salsuginis strain 5N-3.</title>
        <authorList>
            <person name="Inoue Y."/>
            <person name="Fukunaga Y."/>
            <person name="Katsumata H."/>
            <person name="Ohji S."/>
            <person name="Hosoyama A."/>
            <person name="Mori K."/>
            <person name="Ando K."/>
        </authorList>
    </citation>
    <scope>NUCLEOTIDE SEQUENCE [LARGE SCALE GENOMIC DNA]</scope>
    <source>
        <strain evidence="3 4">5N-3</strain>
    </source>
</reference>
<sequence>MTLNCHARGLACVGIPYTKQCQRHNVMFRKTLLSATILSSLLGLSACTDDGDDGADGINGTSKSLIELNVLGTYQAPGDVFDVGAAEIVAHDAANQRLFVVNAGASTVDVLDIQDPSQPVLLQTIDATAEGASANSVAVFGSLVAVAIEADVKQDNGKVVFYNTTDLGKVGEVTVGALPDMVAFTRDGMKVLVANEGEPSDDYTNDPVGSVSIIDLSAGVAGATVTTAGFEAFNADEAALKASGVRVFGPGATVAQDMEPEYIAVSLDNKTAWVALQENNAVAELDIEAGVINAILPLGFKDHSVIGNELDVSNRDSGINIRNWPVKGMYMPDAITSYGYNGKTYYITANEGDSRDYDGFSEEFRLGDLTLDATAFPNAADLQLEENLGRINVTSTLGVSNGCDPSDPATDPEVDCEYSEIYTYGARSFSIWSADGQRVFDSGSEFERITASLLPENFNATNDENNFDNRSDDKGPEPEAVTVGTINGQTFAFIGLERIGGIMVYDVTNPQNPEFVQYLNNRDFSVSDADLQAGMAKDSGPEGIAFIAAEDSPNGQPLLAVGNEISGTTTLYGIDVIELTAN</sequence>
<feature type="region of interest" description="Disordered" evidence="1">
    <location>
        <begin position="457"/>
        <end position="479"/>
    </location>
</feature>
<dbReference type="PANTHER" id="PTHR46928:SF1">
    <property type="entry name" value="MESENCHYME-SPECIFIC CELL SURFACE GLYCOPROTEIN"/>
    <property type="match status" value="1"/>
</dbReference>
<feature type="domain" description="Choice-of-anchor I" evidence="2">
    <location>
        <begin position="82"/>
        <end position="574"/>
    </location>
</feature>